<keyword evidence="6 12" id="KW-0067">ATP-binding</keyword>
<dbReference type="GO" id="GO:0005524">
    <property type="term" value="F:ATP binding"/>
    <property type="evidence" value="ECO:0007669"/>
    <property type="project" value="UniProtKB-KW"/>
</dbReference>
<evidence type="ECO:0000256" key="5">
    <source>
        <dbReference type="ARBA" id="ARBA00022741"/>
    </source>
</evidence>
<evidence type="ECO:0000256" key="3">
    <source>
        <dbReference type="ARBA" id="ARBA00013161"/>
    </source>
</evidence>
<evidence type="ECO:0000256" key="10">
    <source>
        <dbReference type="ARBA" id="ARBA00049929"/>
    </source>
</evidence>
<comment type="subcellular location">
    <subcellularLocation>
        <location evidence="1">Mitochondrion matrix</location>
    </subcellularLocation>
</comment>
<dbReference type="InterPro" id="IPR014729">
    <property type="entry name" value="Rossmann-like_a/b/a_fold"/>
</dbReference>
<evidence type="ECO:0000256" key="11">
    <source>
        <dbReference type="ARBA" id="ARBA00069760"/>
    </source>
</evidence>
<dbReference type="Gene3D" id="1.10.240.10">
    <property type="entry name" value="Tyrosyl-Transfer RNA Synthetase"/>
    <property type="match status" value="1"/>
</dbReference>
<evidence type="ECO:0000256" key="7">
    <source>
        <dbReference type="ARBA" id="ARBA00022917"/>
    </source>
</evidence>
<evidence type="ECO:0000313" key="14">
    <source>
        <dbReference type="Proteomes" id="UP000077266"/>
    </source>
</evidence>
<dbReference type="InterPro" id="IPR002306">
    <property type="entry name" value="Trp-tRNA-ligase"/>
</dbReference>
<dbReference type="Pfam" id="PF00579">
    <property type="entry name" value="tRNA-synt_1b"/>
    <property type="match status" value="1"/>
</dbReference>
<dbReference type="PRINTS" id="PR01039">
    <property type="entry name" value="TRNASYNTHTRP"/>
</dbReference>
<evidence type="ECO:0000256" key="2">
    <source>
        <dbReference type="ARBA" id="ARBA00005594"/>
    </source>
</evidence>
<dbReference type="OrthoDB" id="15808at2759"/>
<dbReference type="InterPro" id="IPR024109">
    <property type="entry name" value="Trp-tRNA-ligase_bac-type"/>
</dbReference>
<evidence type="ECO:0000256" key="12">
    <source>
        <dbReference type="RuleBase" id="RU363036"/>
    </source>
</evidence>
<dbReference type="GO" id="GO:0004830">
    <property type="term" value="F:tryptophan-tRNA ligase activity"/>
    <property type="evidence" value="ECO:0007669"/>
    <property type="project" value="UniProtKB-EC"/>
</dbReference>
<dbReference type="Gene3D" id="3.40.50.620">
    <property type="entry name" value="HUPs"/>
    <property type="match status" value="1"/>
</dbReference>
<dbReference type="InterPro" id="IPR001412">
    <property type="entry name" value="aa-tRNA-synth_I_CS"/>
</dbReference>
<dbReference type="GO" id="GO:0005759">
    <property type="term" value="C:mitochondrial matrix"/>
    <property type="evidence" value="ECO:0007669"/>
    <property type="project" value="UniProtKB-SubCell"/>
</dbReference>
<keyword evidence="14" id="KW-1185">Reference proteome</keyword>
<accession>A0A165EG66</accession>
<sequence length="369" mass="40661">MLLRVLRATRPLLASRSPFSTARPKTVFSGIQPTGIPHLGNYLGALKNWVELQNSASADDTLIYSVVGLHAFTIPPGDPDSLRQSKLDAAASLIAIGIDPARCILFHQDEVPEHAELAWILNCLTPVGRLRRMTTWKAKLATVKNATSLDDVDETDLSLGLFAYPVLQAADVLLYKATHVPVGEDQLQHIELMRDIASTFNGRYSPPKTPFFPVPEAVAPSATKRIRALRDPEHKMSKSSPSANSRILLTDSPESITSKIRSAVTDSTRHLTYEPETRPGVANLMDILSACTGETIDDVVRRMDGKGHSDLKAATAEAVIAMWQKPREEFERVRSDEEELRRVMWGGAERAREIASRTLAETKRLIGLA</sequence>
<dbReference type="NCBIfam" id="TIGR00233">
    <property type="entry name" value="trpS"/>
    <property type="match status" value="1"/>
</dbReference>
<dbReference type="InParanoid" id="A0A165EG66"/>
<dbReference type="EC" id="6.1.1.2" evidence="3"/>
<dbReference type="PROSITE" id="PS00178">
    <property type="entry name" value="AA_TRNA_LIGASE_I"/>
    <property type="match status" value="1"/>
</dbReference>
<dbReference type="STRING" id="1314781.A0A165EG66"/>
<evidence type="ECO:0000256" key="6">
    <source>
        <dbReference type="ARBA" id="ARBA00022840"/>
    </source>
</evidence>
<dbReference type="FunFam" id="1.10.240.10:FF:000002">
    <property type="entry name" value="Tryptophan--tRNA ligase"/>
    <property type="match status" value="1"/>
</dbReference>
<evidence type="ECO:0000256" key="1">
    <source>
        <dbReference type="ARBA" id="ARBA00004305"/>
    </source>
</evidence>
<evidence type="ECO:0000256" key="8">
    <source>
        <dbReference type="ARBA" id="ARBA00023146"/>
    </source>
</evidence>
<dbReference type="EMBL" id="KV426142">
    <property type="protein sequence ID" value="KZV86861.1"/>
    <property type="molecule type" value="Genomic_DNA"/>
</dbReference>
<dbReference type="Proteomes" id="UP000077266">
    <property type="component" value="Unassembled WGS sequence"/>
</dbReference>
<keyword evidence="4 12" id="KW-0436">Ligase</keyword>
<comment type="catalytic activity">
    <reaction evidence="10">
        <text>tRNA(Trp) + L-tryptophan + ATP = L-tryptophyl-tRNA(Trp) + AMP + diphosphate + H(+)</text>
        <dbReference type="Rhea" id="RHEA:24080"/>
        <dbReference type="Rhea" id="RHEA-COMP:9671"/>
        <dbReference type="Rhea" id="RHEA-COMP:9705"/>
        <dbReference type="ChEBI" id="CHEBI:15378"/>
        <dbReference type="ChEBI" id="CHEBI:30616"/>
        <dbReference type="ChEBI" id="CHEBI:33019"/>
        <dbReference type="ChEBI" id="CHEBI:57912"/>
        <dbReference type="ChEBI" id="CHEBI:78442"/>
        <dbReference type="ChEBI" id="CHEBI:78535"/>
        <dbReference type="ChEBI" id="CHEBI:456215"/>
        <dbReference type="EC" id="6.1.1.2"/>
    </reaction>
</comment>
<organism evidence="13 14">
    <name type="scientific">Exidia glandulosa HHB12029</name>
    <dbReference type="NCBI Taxonomy" id="1314781"/>
    <lineage>
        <taxon>Eukaryota</taxon>
        <taxon>Fungi</taxon>
        <taxon>Dikarya</taxon>
        <taxon>Basidiomycota</taxon>
        <taxon>Agaricomycotina</taxon>
        <taxon>Agaricomycetes</taxon>
        <taxon>Auriculariales</taxon>
        <taxon>Exidiaceae</taxon>
        <taxon>Exidia</taxon>
    </lineage>
</organism>
<dbReference type="SUPFAM" id="SSF52374">
    <property type="entry name" value="Nucleotidylyl transferase"/>
    <property type="match status" value="1"/>
</dbReference>
<dbReference type="InterPro" id="IPR050203">
    <property type="entry name" value="Trp-tRNA_synthetase"/>
</dbReference>
<keyword evidence="7 12" id="KW-0648">Protein biosynthesis</keyword>
<gene>
    <name evidence="13" type="ORF">EXIGLDRAFT_680520</name>
</gene>
<keyword evidence="5 12" id="KW-0547">Nucleotide-binding</keyword>
<evidence type="ECO:0000256" key="4">
    <source>
        <dbReference type="ARBA" id="ARBA00022598"/>
    </source>
</evidence>
<protein>
    <recommendedName>
        <fullName evidence="11">Tryptophan--tRNA ligase, mitochondrial</fullName>
        <ecNumber evidence="3">6.1.1.2</ecNumber>
    </recommendedName>
    <alternativeName>
        <fullName evidence="9">Tryptophanyl-tRNA synthetase</fullName>
    </alternativeName>
</protein>
<evidence type="ECO:0000256" key="9">
    <source>
        <dbReference type="ARBA" id="ARBA00030268"/>
    </source>
</evidence>
<dbReference type="FunCoup" id="A0A165EG66">
    <property type="interactions" value="405"/>
</dbReference>
<name>A0A165EG66_EXIGL</name>
<keyword evidence="8 12" id="KW-0030">Aminoacyl-tRNA synthetase</keyword>
<dbReference type="InterPro" id="IPR002305">
    <property type="entry name" value="aa-tRNA-synth_Ic"/>
</dbReference>
<dbReference type="FunFam" id="3.40.50.620:FF:000082">
    <property type="entry name" value="MSW1p Mitochondrial tryptophanyl-tRNA synthetase"/>
    <property type="match status" value="1"/>
</dbReference>
<evidence type="ECO:0000313" key="13">
    <source>
        <dbReference type="EMBL" id="KZV86861.1"/>
    </source>
</evidence>
<dbReference type="CDD" id="cd00806">
    <property type="entry name" value="TrpRS_core"/>
    <property type="match status" value="1"/>
</dbReference>
<dbReference type="PANTHER" id="PTHR43766">
    <property type="entry name" value="TRYPTOPHAN--TRNA LIGASE, MITOCHONDRIAL"/>
    <property type="match status" value="1"/>
</dbReference>
<dbReference type="AlphaFoldDB" id="A0A165EG66"/>
<dbReference type="GO" id="GO:0070183">
    <property type="term" value="P:mitochondrial tryptophanyl-tRNA aminoacylation"/>
    <property type="evidence" value="ECO:0007669"/>
    <property type="project" value="TreeGrafter"/>
</dbReference>
<reference evidence="13 14" key="1">
    <citation type="journal article" date="2016" name="Mol. Biol. Evol.">
        <title>Comparative Genomics of Early-Diverging Mushroom-Forming Fungi Provides Insights into the Origins of Lignocellulose Decay Capabilities.</title>
        <authorList>
            <person name="Nagy L.G."/>
            <person name="Riley R."/>
            <person name="Tritt A."/>
            <person name="Adam C."/>
            <person name="Daum C."/>
            <person name="Floudas D."/>
            <person name="Sun H."/>
            <person name="Yadav J.S."/>
            <person name="Pangilinan J."/>
            <person name="Larsson K.H."/>
            <person name="Matsuura K."/>
            <person name="Barry K."/>
            <person name="Labutti K."/>
            <person name="Kuo R."/>
            <person name="Ohm R.A."/>
            <person name="Bhattacharya S.S."/>
            <person name="Shirouzu T."/>
            <person name="Yoshinaga Y."/>
            <person name="Martin F.M."/>
            <person name="Grigoriev I.V."/>
            <person name="Hibbett D.S."/>
        </authorList>
    </citation>
    <scope>NUCLEOTIDE SEQUENCE [LARGE SCALE GENOMIC DNA]</scope>
    <source>
        <strain evidence="13 14">HHB12029</strain>
    </source>
</reference>
<comment type="similarity">
    <text evidence="2 12">Belongs to the class-I aminoacyl-tRNA synthetase family.</text>
</comment>
<dbReference type="HAMAP" id="MF_00140_B">
    <property type="entry name" value="Trp_tRNA_synth_B"/>
    <property type="match status" value="1"/>
</dbReference>
<proteinExistence type="inferred from homology"/>
<dbReference type="PANTHER" id="PTHR43766:SF1">
    <property type="entry name" value="TRYPTOPHAN--TRNA LIGASE, MITOCHONDRIAL"/>
    <property type="match status" value="1"/>
</dbReference>